<evidence type="ECO:0000256" key="1">
    <source>
        <dbReference type="ARBA" id="ARBA00004141"/>
    </source>
</evidence>
<accession>A0A507ANL2</accession>
<evidence type="ECO:0000256" key="2">
    <source>
        <dbReference type="ARBA" id="ARBA00022448"/>
    </source>
</evidence>
<feature type="transmembrane region" description="Helical" evidence="7">
    <location>
        <begin position="96"/>
        <end position="120"/>
    </location>
</feature>
<feature type="transmembrane region" description="Helical" evidence="7">
    <location>
        <begin position="394"/>
        <end position="418"/>
    </location>
</feature>
<keyword evidence="5 7" id="KW-0472">Membrane</keyword>
<dbReference type="GO" id="GO:0022857">
    <property type="term" value="F:transmembrane transporter activity"/>
    <property type="evidence" value="ECO:0007669"/>
    <property type="project" value="InterPro"/>
</dbReference>
<feature type="transmembrane region" description="Helical" evidence="7">
    <location>
        <begin position="254"/>
        <end position="274"/>
    </location>
</feature>
<comment type="subcellular location">
    <subcellularLocation>
        <location evidence="1">Membrane</location>
        <topology evidence="1">Multi-pass membrane protein</topology>
    </subcellularLocation>
</comment>
<evidence type="ECO:0000313" key="9">
    <source>
        <dbReference type="Proteomes" id="UP000319257"/>
    </source>
</evidence>
<dbReference type="PANTHER" id="PTHR45649:SF19">
    <property type="entry name" value="TRANSPORTER, PUTATIVE (EUROFUNG)-RELATED"/>
    <property type="match status" value="1"/>
</dbReference>
<dbReference type="RefSeq" id="XP_030989655.1">
    <property type="nucleotide sequence ID" value="XM_031133013.1"/>
</dbReference>
<reference evidence="8 9" key="1">
    <citation type="submission" date="2019-06" db="EMBL/GenBank/DDBJ databases">
        <title>Draft genome sequence of the filamentous fungus Phialemoniopsis curvata isolated from diesel fuel.</title>
        <authorList>
            <person name="Varaljay V.A."/>
            <person name="Lyon W.J."/>
            <person name="Crouch A.L."/>
            <person name="Drake C.E."/>
            <person name="Hollomon J.M."/>
            <person name="Nadeau L.J."/>
            <person name="Nunn H.S."/>
            <person name="Stevenson B.S."/>
            <person name="Bojanowski C.L."/>
            <person name="Crookes-Goodson W.J."/>
        </authorList>
    </citation>
    <scope>NUCLEOTIDE SEQUENCE [LARGE SCALE GENOMIC DNA]</scope>
    <source>
        <strain evidence="8 9">D216</strain>
    </source>
</reference>
<gene>
    <name evidence="8" type="ORF">E0L32_010399</name>
</gene>
<dbReference type="Proteomes" id="UP000319257">
    <property type="component" value="Unassembled WGS sequence"/>
</dbReference>
<dbReference type="InterPro" id="IPR002293">
    <property type="entry name" value="AA/rel_permease1"/>
</dbReference>
<dbReference type="OrthoDB" id="4476201at2759"/>
<dbReference type="EMBL" id="SKBQ01000083">
    <property type="protein sequence ID" value="TPX07944.1"/>
    <property type="molecule type" value="Genomic_DNA"/>
</dbReference>
<feature type="transmembrane region" description="Helical" evidence="7">
    <location>
        <begin position="424"/>
        <end position="445"/>
    </location>
</feature>
<evidence type="ECO:0000256" key="4">
    <source>
        <dbReference type="ARBA" id="ARBA00022989"/>
    </source>
</evidence>
<feature type="transmembrane region" description="Helical" evidence="7">
    <location>
        <begin position="295"/>
        <end position="317"/>
    </location>
</feature>
<feature type="transmembrane region" description="Helical" evidence="7">
    <location>
        <begin position="212"/>
        <end position="234"/>
    </location>
</feature>
<name>A0A507ANL2_9PEZI</name>
<evidence type="ECO:0000256" key="5">
    <source>
        <dbReference type="ARBA" id="ARBA00023136"/>
    </source>
</evidence>
<keyword evidence="4 7" id="KW-1133">Transmembrane helix</keyword>
<feature type="transmembrane region" description="Helical" evidence="7">
    <location>
        <begin position="188"/>
        <end position="205"/>
    </location>
</feature>
<evidence type="ECO:0000256" key="3">
    <source>
        <dbReference type="ARBA" id="ARBA00022692"/>
    </source>
</evidence>
<evidence type="ECO:0000256" key="6">
    <source>
        <dbReference type="SAM" id="MobiDB-lite"/>
    </source>
</evidence>
<feature type="transmembrane region" description="Helical" evidence="7">
    <location>
        <begin position="343"/>
        <end position="365"/>
    </location>
</feature>
<comment type="caution">
    <text evidence="8">The sequence shown here is derived from an EMBL/GenBank/DDBJ whole genome shotgun (WGS) entry which is preliminary data.</text>
</comment>
<sequence length="553" mass="60171">MNPGLNSREGDTGMDSESLVTTKPGILSNNNRNSVREEIMLERERTGHASVASEAHFKKDLGWLGLFAAGYNMTSCWLVIAATMTISLPYGPMATSWGIIIIIPVYLCVSLTLAELISVYPTTGGQYHWASILAPPRVRRVMSYMTGFISWFAWITLAAASCGAIGTTCKSLIYYAEPDYEVQAWHNFLFYEATVVFAFSLNLFGKKLLSAIYSGIFMLSITSFVVFTAVTLAMQKTRQSSEVVWTSSTEGSGWPTGVQVLIALASPTIAFCPIDGSVHLIEEVKNPRRVVPRAVIAAYVIASGTALLFVLSMLYSVSDYSSVLSTPSGFPPFEIWRQASNTGVVPIVFTAVCICLLPIGTTATLQVTSMMTWSLAGDGALAFKRHLSRVHPGLNAPVWALFLNLFLLFLIGCLYLFSNLAYNSIVGVAAILQQITFCVPAALLLWHRRSPDVLPRGKGMRLPGWVGWVANIGTIAFTFVSTSMMFFPPATNPDSSTMKSSTRVKKLAAVANKGRSTDYACVVVGGILVLGTLNWVFYARKNYAGPVAIILHD</sequence>
<protein>
    <recommendedName>
        <fullName evidence="10">Amino acid transporter</fullName>
    </recommendedName>
</protein>
<evidence type="ECO:0008006" key="10">
    <source>
        <dbReference type="Google" id="ProtNLM"/>
    </source>
</evidence>
<dbReference type="STRING" id="1093900.A0A507ANL2"/>
<dbReference type="InParanoid" id="A0A507ANL2"/>
<dbReference type="Gene3D" id="1.20.1740.10">
    <property type="entry name" value="Amino acid/polyamine transporter I"/>
    <property type="match status" value="1"/>
</dbReference>
<feature type="region of interest" description="Disordered" evidence="6">
    <location>
        <begin position="1"/>
        <end position="27"/>
    </location>
</feature>
<keyword evidence="9" id="KW-1185">Reference proteome</keyword>
<evidence type="ECO:0000256" key="7">
    <source>
        <dbReference type="SAM" id="Phobius"/>
    </source>
</evidence>
<dbReference type="PANTHER" id="PTHR45649">
    <property type="entry name" value="AMINO-ACID PERMEASE BAT1"/>
    <property type="match status" value="1"/>
</dbReference>
<keyword evidence="2" id="KW-0813">Transport</keyword>
<evidence type="ECO:0000313" key="8">
    <source>
        <dbReference type="EMBL" id="TPX07944.1"/>
    </source>
</evidence>
<feature type="transmembrane region" description="Helical" evidence="7">
    <location>
        <begin position="465"/>
        <end position="487"/>
    </location>
</feature>
<feature type="transmembrane region" description="Helical" evidence="7">
    <location>
        <begin position="141"/>
        <end position="168"/>
    </location>
</feature>
<dbReference type="GeneID" id="41977846"/>
<dbReference type="Pfam" id="PF13520">
    <property type="entry name" value="AA_permease_2"/>
    <property type="match status" value="1"/>
</dbReference>
<feature type="transmembrane region" description="Helical" evidence="7">
    <location>
        <begin position="63"/>
        <end position="90"/>
    </location>
</feature>
<keyword evidence="3 7" id="KW-0812">Transmembrane</keyword>
<dbReference type="GO" id="GO:0016020">
    <property type="term" value="C:membrane"/>
    <property type="evidence" value="ECO:0007669"/>
    <property type="project" value="UniProtKB-SubCell"/>
</dbReference>
<feature type="transmembrane region" description="Helical" evidence="7">
    <location>
        <begin position="517"/>
        <end position="537"/>
    </location>
</feature>
<dbReference type="PIRSF" id="PIRSF006060">
    <property type="entry name" value="AA_transporter"/>
    <property type="match status" value="1"/>
</dbReference>
<proteinExistence type="predicted"/>
<dbReference type="AlphaFoldDB" id="A0A507ANL2"/>
<organism evidence="8 9">
    <name type="scientific">Thyridium curvatum</name>
    <dbReference type="NCBI Taxonomy" id="1093900"/>
    <lineage>
        <taxon>Eukaryota</taxon>
        <taxon>Fungi</taxon>
        <taxon>Dikarya</taxon>
        <taxon>Ascomycota</taxon>
        <taxon>Pezizomycotina</taxon>
        <taxon>Sordariomycetes</taxon>
        <taxon>Sordariomycetidae</taxon>
        <taxon>Thyridiales</taxon>
        <taxon>Thyridiaceae</taxon>
        <taxon>Thyridium</taxon>
    </lineage>
</organism>